<keyword evidence="7" id="KW-1185">Reference proteome</keyword>
<dbReference type="Proteomes" id="UP000518752">
    <property type="component" value="Unassembled WGS sequence"/>
</dbReference>
<proteinExistence type="predicted"/>
<dbReference type="InterPro" id="IPR051356">
    <property type="entry name" value="SOX/SOX-like_TF"/>
</dbReference>
<dbReference type="SMART" id="SM00398">
    <property type="entry name" value="HMG"/>
    <property type="match status" value="1"/>
</dbReference>
<comment type="caution">
    <text evidence="6">The sequence shown here is derived from an EMBL/GenBank/DDBJ whole genome shotgun (WGS) entry which is preliminary data.</text>
</comment>
<dbReference type="SUPFAM" id="SSF47095">
    <property type="entry name" value="HMG-box"/>
    <property type="match status" value="1"/>
</dbReference>
<evidence type="ECO:0000259" key="5">
    <source>
        <dbReference type="PROSITE" id="PS50118"/>
    </source>
</evidence>
<gene>
    <name evidence="6" type="ORF">D9757_002113</name>
</gene>
<feature type="region of interest" description="Disordered" evidence="4">
    <location>
        <begin position="159"/>
        <end position="192"/>
    </location>
</feature>
<evidence type="ECO:0000313" key="6">
    <source>
        <dbReference type="EMBL" id="KAF5392560.1"/>
    </source>
</evidence>
<dbReference type="PROSITE" id="PS50118">
    <property type="entry name" value="HMG_BOX_2"/>
    <property type="match status" value="1"/>
</dbReference>
<dbReference type="Gene3D" id="1.10.30.10">
    <property type="entry name" value="High mobility group box domain"/>
    <property type="match status" value="1"/>
</dbReference>
<name>A0A8H5I011_9AGAR</name>
<evidence type="ECO:0000256" key="1">
    <source>
        <dbReference type="ARBA" id="ARBA00023125"/>
    </source>
</evidence>
<dbReference type="InterPro" id="IPR036910">
    <property type="entry name" value="HMG_box_dom_sf"/>
</dbReference>
<dbReference type="Pfam" id="PF00505">
    <property type="entry name" value="HMG_box"/>
    <property type="match status" value="1"/>
</dbReference>
<feature type="region of interest" description="Disordered" evidence="4">
    <location>
        <begin position="70"/>
        <end position="102"/>
    </location>
</feature>
<dbReference type="CDD" id="cd01389">
    <property type="entry name" value="HMG-box_ROX1-like"/>
    <property type="match status" value="1"/>
</dbReference>
<feature type="domain" description="HMG box" evidence="5">
    <location>
        <begin position="99"/>
        <end position="168"/>
    </location>
</feature>
<evidence type="ECO:0000256" key="2">
    <source>
        <dbReference type="ARBA" id="ARBA00023242"/>
    </source>
</evidence>
<feature type="compositionally biased region" description="Low complexity" evidence="4">
    <location>
        <begin position="226"/>
        <end position="248"/>
    </location>
</feature>
<dbReference type="AlphaFoldDB" id="A0A8H5I011"/>
<dbReference type="EMBL" id="JAACJN010000005">
    <property type="protein sequence ID" value="KAF5392560.1"/>
    <property type="molecule type" value="Genomic_DNA"/>
</dbReference>
<dbReference type="PANTHER" id="PTHR45789:SF2">
    <property type="entry name" value="FI18025P1"/>
    <property type="match status" value="1"/>
</dbReference>
<dbReference type="OrthoDB" id="6247875at2759"/>
<accession>A0A8H5I011</accession>
<dbReference type="GO" id="GO:0000978">
    <property type="term" value="F:RNA polymerase II cis-regulatory region sequence-specific DNA binding"/>
    <property type="evidence" value="ECO:0007669"/>
    <property type="project" value="TreeGrafter"/>
</dbReference>
<evidence type="ECO:0000313" key="7">
    <source>
        <dbReference type="Proteomes" id="UP000518752"/>
    </source>
</evidence>
<evidence type="ECO:0000256" key="3">
    <source>
        <dbReference type="PROSITE-ProRule" id="PRU00267"/>
    </source>
</evidence>
<dbReference type="GO" id="GO:0000981">
    <property type="term" value="F:DNA-binding transcription factor activity, RNA polymerase II-specific"/>
    <property type="evidence" value="ECO:0007669"/>
    <property type="project" value="TreeGrafter"/>
</dbReference>
<dbReference type="InterPro" id="IPR009071">
    <property type="entry name" value="HMG_box_dom"/>
</dbReference>
<organism evidence="6 7">
    <name type="scientific">Collybiopsis confluens</name>
    <dbReference type="NCBI Taxonomy" id="2823264"/>
    <lineage>
        <taxon>Eukaryota</taxon>
        <taxon>Fungi</taxon>
        <taxon>Dikarya</taxon>
        <taxon>Basidiomycota</taxon>
        <taxon>Agaricomycotina</taxon>
        <taxon>Agaricomycetes</taxon>
        <taxon>Agaricomycetidae</taxon>
        <taxon>Agaricales</taxon>
        <taxon>Marasmiineae</taxon>
        <taxon>Omphalotaceae</taxon>
        <taxon>Collybiopsis</taxon>
    </lineage>
</organism>
<keyword evidence="1 3" id="KW-0238">DNA-binding</keyword>
<keyword evidence="2 3" id="KW-0539">Nucleus</keyword>
<dbReference type="GO" id="GO:0005634">
    <property type="term" value="C:nucleus"/>
    <property type="evidence" value="ECO:0007669"/>
    <property type="project" value="UniProtKB-UniRule"/>
</dbReference>
<evidence type="ECO:0000256" key="4">
    <source>
        <dbReference type="SAM" id="MobiDB-lite"/>
    </source>
</evidence>
<feature type="DNA-binding region" description="HMG box" evidence="3">
    <location>
        <begin position="99"/>
        <end position="168"/>
    </location>
</feature>
<dbReference type="PANTHER" id="PTHR45789">
    <property type="entry name" value="FI18025P1"/>
    <property type="match status" value="1"/>
</dbReference>
<feature type="compositionally biased region" description="Basic residues" evidence="4">
    <location>
        <begin position="177"/>
        <end position="186"/>
    </location>
</feature>
<sequence>MEGPSLAATDSSHIHVAFQHNPSSEPRLDITNHDFLATSEGHDLNEQILGNYPMSTYLSPVFSPSLEYRGPDESLPISQKSTVRPLAPRKGSPRRETHIPRPRNPFMIFRSEYHAQSKITTDVERDHRHISRIVGHLWNNMSEEDKSPYRAMAEKERLEHQRKYPGYRFSPGTRTSKPVKRNVKRNSQRDLARSHRVAELLKAGIEGRELESALKEVNLESIEAFSPTPESSSPSPSPSPAAASPLASHDAGGKPLTGHKSSEAGSSIFRSPLLAPRPMPTAHTHSRQSERPVLLAPDPSSIFDRDGFSPQRLAYPTALPPASFQMPDWSIRQSHQSHSPSPYIIYDRQPRLELGQPGALSKPSTTQTQTVDHYTNDVVPGLFSLNMPLDSTLHDVQDLSLPGPSHTSSEELYNFFDFAKSTDSALDLDLNQDLDPAEQIWESLQEQYLQI</sequence>
<reference evidence="6 7" key="1">
    <citation type="journal article" date="2020" name="ISME J.">
        <title>Uncovering the hidden diversity of litter-decomposition mechanisms in mushroom-forming fungi.</title>
        <authorList>
            <person name="Floudas D."/>
            <person name="Bentzer J."/>
            <person name="Ahren D."/>
            <person name="Johansson T."/>
            <person name="Persson P."/>
            <person name="Tunlid A."/>
        </authorList>
    </citation>
    <scope>NUCLEOTIDE SEQUENCE [LARGE SCALE GENOMIC DNA]</scope>
    <source>
        <strain evidence="6 7">CBS 406.79</strain>
    </source>
</reference>
<protein>
    <recommendedName>
        <fullName evidence="5">HMG box domain-containing protein</fullName>
    </recommendedName>
</protein>
<feature type="region of interest" description="Disordered" evidence="4">
    <location>
        <begin position="224"/>
        <end position="309"/>
    </location>
</feature>